<protein>
    <submittedName>
        <fullName evidence="4">Dihydrolipoamide acyltransferase</fullName>
    </submittedName>
</protein>
<dbReference type="PANTHER" id="PTHR36934">
    <property type="entry name" value="BLR0278 PROTEIN"/>
    <property type="match status" value="1"/>
</dbReference>
<dbReference type="Pfam" id="PF22636">
    <property type="entry name" value="FlK"/>
    <property type="match status" value="1"/>
</dbReference>
<dbReference type="RefSeq" id="WP_152752140.1">
    <property type="nucleotide sequence ID" value="NZ_SPSE01000027.1"/>
</dbReference>
<keyword evidence="4" id="KW-0012">Acyltransferase</keyword>
<feature type="active site" evidence="1">
    <location>
        <position position="70"/>
    </location>
</feature>
<dbReference type="CDD" id="cd03440">
    <property type="entry name" value="hot_dog"/>
    <property type="match status" value="1"/>
</dbReference>
<feature type="binding site" evidence="2">
    <location>
        <position position="63"/>
    </location>
    <ligand>
        <name>CoA</name>
        <dbReference type="ChEBI" id="CHEBI:57287"/>
    </ligand>
</feature>
<proteinExistence type="predicted"/>
<evidence type="ECO:0000256" key="2">
    <source>
        <dbReference type="PIRSR" id="PIRSR014972-2"/>
    </source>
</evidence>
<name>A0A5N7J0U8_9CLOT</name>
<dbReference type="EMBL" id="SPSF01000026">
    <property type="protein sequence ID" value="MPQ62339.1"/>
    <property type="molecule type" value="Genomic_DNA"/>
</dbReference>
<accession>A0A5N7J0U8</accession>
<dbReference type="PIRSF" id="PIRSF014972">
    <property type="entry name" value="FlK"/>
    <property type="match status" value="1"/>
</dbReference>
<dbReference type="InterPro" id="IPR025540">
    <property type="entry name" value="FlK"/>
</dbReference>
<reference evidence="4 5" key="1">
    <citation type="journal article" date="2019" name="Lett. Appl. Microbiol.">
        <title>A case of 'blown pack' spoilage of vacuum-packaged pork likely associated with Clostridium estertheticum in Canada.</title>
        <authorList>
            <person name="Zhang P."/>
            <person name="Ward P."/>
            <person name="McMullen L.M."/>
            <person name="Yang X."/>
        </authorList>
    </citation>
    <scope>NUCLEOTIDE SEQUENCE [LARGE SCALE GENOMIC DNA]</scope>
    <source>
        <strain evidence="4 5">MA19</strain>
    </source>
</reference>
<evidence type="ECO:0000259" key="3">
    <source>
        <dbReference type="Pfam" id="PF22636"/>
    </source>
</evidence>
<evidence type="ECO:0000313" key="5">
    <source>
        <dbReference type="Proteomes" id="UP000342249"/>
    </source>
</evidence>
<feature type="domain" description="Fluoroacetyl-CoA-specific thioesterase-like" evidence="3">
    <location>
        <begin position="17"/>
        <end position="120"/>
    </location>
</feature>
<dbReference type="GO" id="GO:0016746">
    <property type="term" value="F:acyltransferase activity"/>
    <property type="evidence" value="ECO:0007669"/>
    <property type="project" value="UniProtKB-KW"/>
</dbReference>
<gene>
    <name evidence="4" type="ORF">E4V82_09480</name>
</gene>
<dbReference type="InterPro" id="IPR054485">
    <property type="entry name" value="FlK-like_dom"/>
</dbReference>
<dbReference type="PANTHER" id="PTHR36934:SF1">
    <property type="entry name" value="THIOESTERASE DOMAIN-CONTAINING PROTEIN"/>
    <property type="match status" value="1"/>
</dbReference>
<dbReference type="SUPFAM" id="SSF54637">
    <property type="entry name" value="Thioesterase/thiol ester dehydrase-isomerase"/>
    <property type="match status" value="1"/>
</dbReference>
<dbReference type="AlphaFoldDB" id="A0A5N7J0U8"/>
<sequence length="128" mass="14049">MEFNFNEGLKSVIEQMVEKSDTANSYGSGDLDVYATPAMAALMENAAKNGIKKELPVGYTTVGIEISVKHIKPTPVGVKVRAEAILEKAEGKKLTFKVEAFDDMGKIGEGTHIRYVVKAEEFIKKIVR</sequence>
<dbReference type="InterPro" id="IPR029069">
    <property type="entry name" value="HotDog_dom_sf"/>
</dbReference>
<feature type="binding site" evidence="2">
    <location>
        <position position="63"/>
    </location>
    <ligand>
        <name>substrate</name>
    </ligand>
</feature>
<feature type="active site" evidence="1">
    <location>
        <position position="36"/>
    </location>
</feature>
<evidence type="ECO:0000313" key="4">
    <source>
        <dbReference type="EMBL" id="MPQ62339.1"/>
    </source>
</evidence>
<feature type="binding site" evidence="2">
    <location>
        <position position="114"/>
    </location>
    <ligand>
        <name>substrate</name>
    </ligand>
</feature>
<comment type="caution">
    <text evidence="4">The sequence shown here is derived from an EMBL/GenBank/DDBJ whole genome shotgun (WGS) entry which is preliminary data.</text>
</comment>
<dbReference type="Proteomes" id="UP000342249">
    <property type="component" value="Unassembled WGS sequence"/>
</dbReference>
<keyword evidence="4" id="KW-0808">Transferase</keyword>
<feature type="active site" evidence="1">
    <location>
        <position position="44"/>
    </location>
</feature>
<dbReference type="Gene3D" id="3.10.129.10">
    <property type="entry name" value="Hotdog Thioesterase"/>
    <property type="match status" value="1"/>
</dbReference>
<organism evidence="4 5">
    <name type="scientific">Clostridium estertheticum</name>
    <dbReference type="NCBI Taxonomy" id="238834"/>
    <lineage>
        <taxon>Bacteria</taxon>
        <taxon>Bacillati</taxon>
        <taxon>Bacillota</taxon>
        <taxon>Clostridia</taxon>
        <taxon>Eubacteriales</taxon>
        <taxon>Clostridiaceae</taxon>
        <taxon>Clostridium</taxon>
    </lineage>
</organism>
<evidence type="ECO:0000256" key="1">
    <source>
        <dbReference type="PIRSR" id="PIRSR014972-1"/>
    </source>
</evidence>